<evidence type="ECO:0000256" key="2">
    <source>
        <dbReference type="ARBA" id="ARBA00022679"/>
    </source>
</evidence>
<dbReference type="InterPro" id="IPR034346">
    <property type="entry name" value="Gtt2-like_C"/>
</dbReference>
<dbReference type="PROSITE" id="PS50404">
    <property type="entry name" value="GST_NTER"/>
    <property type="match status" value="1"/>
</dbReference>
<dbReference type="Pfam" id="PF13409">
    <property type="entry name" value="GST_N_2"/>
    <property type="match status" value="1"/>
</dbReference>
<organism evidence="5 6">
    <name type="scientific">Vibrio sinensis</name>
    <dbReference type="NCBI Taxonomy" id="2302434"/>
    <lineage>
        <taxon>Bacteria</taxon>
        <taxon>Pseudomonadati</taxon>
        <taxon>Pseudomonadota</taxon>
        <taxon>Gammaproteobacteria</taxon>
        <taxon>Vibrionales</taxon>
        <taxon>Vibrionaceae</taxon>
        <taxon>Vibrio</taxon>
    </lineage>
</organism>
<evidence type="ECO:0000259" key="3">
    <source>
        <dbReference type="PROSITE" id="PS50404"/>
    </source>
</evidence>
<sequence length="203" mass="23281">MKLYQTGATPSCRRVSIFLKELGVEVPRVEINVREGDNLTDEFLARSVNGKVPMLELATGETLCESVAICRYFDASYPNDLHLFGANPLAKAEVEMWHRVVEFQGLYTAFQAFRNITGFYADREHCVEEWGHESKKRVNEFLPVLEKQLSQHDFVAGNAFTIVDITAFLFIGFCINGLKIEVLEDYEAIRLWFEEISKRPSFN</sequence>
<dbReference type="AlphaFoldDB" id="A0A3A6QVU3"/>
<dbReference type="Proteomes" id="UP000273252">
    <property type="component" value="Unassembled WGS sequence"/>
</dbReference>
<dbReference type="InterPro" id="IPR004046">
    <property type="entry name" value="GST_C"/>
</dbReference>
<dbReference type="SFLD" id="SFLDS00019">
    <property type="entry name" value="Glutathione_Transferase_(cytos"/>
    <property type="match status" value="1"/>
</dbReference>
<evidence type="ECO:0000259" key="4">
    <source>
        <dbReference type="PROSITE" id="PS50405"/>
    </source>
</evidence>
<dbReference type="PANTHER" id="PTHR43900:SF97">
    <property type="entry name" value="GLUTATHIONE TRANSFERASE"/>
    <property type="match status" value="1"/>
</dbReference>
<dbReference type="EC" id="2.5.1.18" evidence="1"/>
<dbReference type="InterPro" id="IPR036282">
    <property type="entry name" value="Glutathione-S-Trfase_C_sf"/>
</dbReference>
<keyword evidence="2 5" id="KW-0808">Transferase</keyword>
<protein>
    <recommendedName>
        <fullName evidence="1">glutathione transferase</fullName>
        <ecNumber evidence="1">2.5.1.18</ecNumber>
    </recommendedName>
</protein>
<dbReference type="InterPro" id="IPR010987">
    <property type="entry name" value="Glutathione-S-Trfase_C-like"/>
</dbReference>
<dbReference type="InterPro" id="IPR036249">
    <property type="entry name" value="Thioredoxin-like_sf"/>
</dbReference>
<reference evidence="5 6" key="1">
    <citation type="submission" date="2018-08" db="EMBL/GenBank/DDBJ databases">
        <title>Vibrio isolated from the Eastern China Marginal Seas.</title>
        <authorList>
            <person name="Li Y."/>
        </authorList>
    </citation>
    <scope>NUCLEOTIDE SEQUENCE [LARGE SCALE GENOMIC DNA]</scope>
    <source>
        <strain evidence="5 6">BEI233</strain>
    </source>
</reference>
<dbReference type="GO" id="GO:0004364">
    <property type="term" value="F:glutathione transferase activity"/>
    <property type="evidence" value="ECO:0007669"/>
    <property type="project" value="UniProtKB-EC"/>
</dbReference>
<evidence type="ECO:0000313" key="6">
    <source>
        <dbReference type="Proteomes" id="UP000273252"/>
    </source>
</evidence>
<dbReference type="CDD" id="cd03182">
    <property type="entry name" value="GST_C_GTT2_like"/>
    <property type="match status" value="1"/>
</dbReference>
<dbReference type="InterPro" id="IPR034345">
    <property type="entry name" value="Gtt2-like_N"/>
</dbReference>
<comment type="caution">
    <text evidence="5">The sequence shown here is derived from an EMBL/GenBank/DDBJ whole genome shotgun (WGS) entry which is preliminary data.</text>
</comment>
<gene>
    <name evidence="5" type="ORF">DZ860_01690</name>
</gene>
<evidence type="ECO:0000256" key="1">
    <source>
        <dbReference type="ARBA" id="ARBA00012452"/>
    </source>
</evidence>
<keyword evidence="6" id="KW-1185">Reference proteome</keyword>
<dbReference type="RefSeq" id="WP_120029175.1">
    <property type="nucleotide sequence ID" value="NZ_QVMU01000001.1"/>
</dbReference>
<name>A0A3A6QVU3_9VIBR</name>
<dbReference type="OrthoDB" id="9803562at2"/>
<dbReference type="SUPFAM" id="SSF47616">
    <property type="entry name" value="GST C-terminal domain-like"/>
    <property type="match status" value="1"/>
</dbReference>
<dbReference type="Gene3D" id="1.20.1050.10">
    <property type="match status" value="1"/>
</dbReference>
<dbReference type="PROSITE" id="PS50405">
    <property type="entry name" value="GST_CTER"/>
    <property type="match status" value="1"/>
</dbReference>
<dbReference type="InterPro" id="IPR004045">
    <property type="entry name" value="Glutathione_S-Trfase_N"/>
</dbReference>
<dbReference type="Gene3D" id="3.40.30.10">
    <property type="entry name" value="Glutaredoxin"/>
    <property type="match status" value="1"/>
</dbReference>
<dbReference type="SFLD" id="SFLDG00358">
    <property type="entry name" value="Main_(cytGST)"/>
    <property type="match status" value="1"/>
</dbReference>
<dbReference type="SUPFAM" id="SSF52833">
    <property type="entry name" value="Thioredoxin-like"/>
    <property type="match status" value="1"/>
</dbReference>
<evidence type="ECO:0000313" key="5">
    <source>
        <dbReference type="EMBL" id="RJX75418.1"/>
    </source>
</evidence>
<dbReference type="Pfam" id="PF00043">
    <property type="entry name" value="GST_C"/>
    <property type="match status" value="1"/>
</dbReference>
<dbReference type="GO" id="GO:0043295">
    <property type="term" value="F:glutathione binding"/>
    <property type="evidence" value="ECO:0007669"/>
    <property type="project" value="TreeGrafter"/>
</dbReference>
<dbReference type="CDD" id="cd03051">
    <property type="entry name" value="GST_N_GTT2_like"/>
    <property type="match status" value="1"/>
</dbReference>
<feature type="domain" description="GST N-terminal" evidence="3">
    <location>
        <begin position="1"/>
        <end position="81"/>
    </location>
</feature>
<dbReference type="InterPro" id="IPR040079">
    <property type="entry name" value="Glutathione_S-Trfase"/>
</dbReference>
<dbReference type="EMBL" id="QVMU01000001">
    <property type="protein sequence ID" value="RJX75418.1"/>
    <property type="molecule type" value="Genomic_DNA"/>
</dbReference>
<proteinExistence type="predicted"/>
<dbReference type="PANTHER" id="PTHR43900">
    <property type="entry name" value="GLUTATHIONE S-TRANSFERASE RHO"/>
    <property type="match status" value="1"/>
</dbReference>
<dbReference type="GO" id="GO:0005737">
    <property type="term" value="C:cytoplasm"/>
    <property type="evidence" value="ECO:0007669"/>
    <property type="project" value="TreeGrafter"/>
</dbReference>
<accession>A0A3A6QVU3</accession>
<feature type="domain" description="GST C-terminal" evidence="4">
    <location>
        <begin position="87"/>
        <end position="203"/>
    </location>
</feature>